<dbReference type="Proteomes" id="UP001229421">
    <property type="component" value="Unassembled WGS sequence"/>
</dbReference>
<dbReference type="AlphaFoldDB" id="A0AAD8K2A8"/>
<evidence type="ECO:0000313" key="4">
    <source>
        <dbReference type="Proteomes" id="UP001229421"/>
    </source>
</evidence>
<dbReference type="EMBL" id="JAUHHV010000009">
    <property type="protein sequence ID" value="KAK1412962.1"/>
    <property type="molecule type" value="Genomic_DNA"/>
</dbReference>
<comment type="caution">
    <text evidence="3">The sequence shown here is derived from an EMBL/GenBank/DDBJ whole genome shotgun (WGS) entry which is preliminary data.</text>
</comment>
<dbReference type="GO" id="GO:0016887">
    <property type="term" value="F:ATP hydrolysis activity"/>
    <property type="evidence" value="ECO:0007669"/>
    <property type="project" value="InterPro"/>
</dbReference>
<name>A0AAD8K2A8_TARER</name>
<proteinExistence type="predicted"/>
<evidence type="ECO:0000313" key="3">
    <source>
        <dbReference type="EMBL" id="KAK1412962.1"/>
    </source>
</evidence>
<evidence type="ECO:0000259" key="2">
    <source>
        <dbReference type="Pfam" id="PF16725"/>
    </source>
</evidence>
<dbReference type="PANTHER" id="PTHR48470">
    <property type="entry name" value="CELL DIVISION CONTROL PROTEIN 48 C ISOFORM 1"/>
    <property type="match status" value="1"/>
</dbReference>
<dbReference type="Pfam" id="PF16725">
    <property type="entry name" value="Nucleolin_bd"/>
    <property type="match status" value="1"/>
</dbReference>
<organism evidence="3 4">
    <name type="scientific">Tagetes erecta</name>
    <name type="common">African marigold</name>
    <dbReference type="NCBI Taxonomy" id="13708"/>
    <lineage>
        <taxon>Eukaryota</taxon>
        <taxon>Viridiplantae</taxon>
        <taxon>Streptophyta</taxon>
        <taxon>Embryophyta</taxon>
        <taxon>Tracheophyta</taxon>
        <taxon>Spermatophyta</taxon>
        <taxon>Magnoliopsida</taxon>
        <taxon>eudicotyledons</taxon>
        <taxon>Gunneridae</taxon>
        <taxon>Pentapetalae</taxon>
        <taxon>asterids</taxon>
        <taxon>campanulids</taxon>
        <taxon>Asterales</taxon>
        <taxon>Asteraceae</taxon>
        <taxon>Asteroideae</taxon>
        <taxon>Heliantheae alliance</taxon>
        <taxon>Tageteae</taxon>
        <taxon>Tagetes</taxon>
    </lineage>
</organism>
<keyword evidence="4" id="KW-1185">Reference proteome</keyword>
<dbReference type="Gene3D" id="1.10.10.2010">
    <property type="match status" value="1"/>
</dbReference>
<dbReference type="InterPro" id="IPR038100">
    <property type="entry name" value="NLV2_N_sf"/>
</dbReference>
<evidence type="ECO:0000256" key="1">
    <source>
        <dbReference type="SAM" id="MobiDB-lite"/>
    </source>
</evidence>
<feature type="compositionally biased region" description="Acidic residues" evidence="1">
    <location>
        <begin position="90"/>
        <end position="99"/>
    </location>
</feature>
<gene>
    <name evidence="3" type="ORF">QVD17_34600</name>
</gene>
<feature type="region of interest" description="Disordered" evidence="1">
    <location>
        <begin position="87"/>
        <end position="115"/>
    </location>
</feature>
<sequence length="151" mass="17553">MGKSSKPPVKSSLFEKLLRRRVQETYGHSIPSIEELIDGLRAKYPEYGRHKSQLFTRMVKQTLDSDINNSNHKDKWKTVRNGDELRSFNVEDDDDDDDIASPSSRSPASKKVKKIDSREERLLMMEAKHIAARRRIELQSESSELYIYNIV</sequence>
<dbReference type="InterPro" id="IPR055278">
    <property type="entry name" value="CDC48c"/>
</dbReference>
<accession>A0AAD8K2A8</accession>
<protein>
    <recommendedName>
        <fullName evidence="2">NVL2 nucleolin binding domain-containing protein</fullName>
    </recommendedName>
</protein>
<dbReference type="PANTHER" id="PTHR48470:SF1">
    <property type="entry name" value="CELL DIVISION CONTROL PROTEIN 48 C ISOFORM 1"/>
    <property type="match status" value="1"/>
</dbReference>
<feature type="domain" description="NVL2 nucleolin binding" evidence="2">
    <location>
        <begin position="11"/>
        <end position="65"/>
    </location>
</feature>
<reference evidence="3" key="1">
    <citation type="journal article" date="2023" name="bioRxiv">
        <title>Improved chromosome-level genome assembly for marigold (Tagetes erecta).</title>
        <authorList>
            <person name="Jiang F."/>
            <person name="Yuan L."/>
            <person name="Wang S."/>
            <person name="Wang H."/>
            <person name="Xu D."/>
            <person name="Wang A."/>
            <person name="Fan W."/>
        </authorList>
    </citation>
    <scope>NUCLEOTIDE SEQUENCE</scope>
    <source>
        <strain evidence="3">WSJ</strain>
        <tissue evidence="3">Leaf</tissue>
    </source>
</reference>
<dbReference type="InterPro" id="IPR031996">
    <property type="entry name" value="NVL2_nucleolin-bd"/>
</dbReference>